<dbReference type="Proteomes" id="UP001483337">
    <property type="component" value="Chromosome"/>
</dbReference>
<keyword evidence="3" id="KW-1185">Reference proteome</keyword>
<dbReference type="Pfam" id="PF08872">
    <property type="entry name" value="KGK"/>
    <property type="match status" value="1"/>
</dbReference>
<evidence type="ECO:0000313" key="3">
    <source>
        <dbReference type="Proteomes" id="UP001483337"/>
    </source>
</evidence>
<sequence length="115" mass="12863">MNSQFLRLSSDDVIVIDPENFERLEVPKTMTPGDLLEAIKEDVGSDNQEAILFTEGMEAKVLRPGDGWKKGKIRLCIEFCPDEPEVTETAANNKTAINPENSSLDDLRQQLKNIS</sequence>
<feature type="region of interest" description="Disordered" evidence="1">
    <location>
        <begin position="91"/>
        <end position="115"/>
    </location>
</feature>
<name>A0ABZ2UQR5_9CYAN</name>
<evidence type="ECO:0000256" key="1">
    <source>
        <dbReference type="SAM" id="MobiDB-lite"/>
    </source>
</evidence>
<dbReference type="EMBL" id="CP150886">
    <property type="protein sequence ID" value="WZB87461.1"/>
    <property type="molecule type" value="Genomic_DNA"/>
</dbReference>
<dbReference type="InterPro" id="IPR014971">
    <property type="entry name" value="KGK"/>
</dbReference>
<organism evidence="2 3">
    <name type="scientific">Okeanomitos corallinicola TIOX110</name>
    <dbReference type="NCBI Taxonomy" id="3133117"/>
    <lineage>
        <taxon>Bacteria</taxon>
        <taxon>Bacillati</taxon>
        <taxon>Cyanobacteriota</taxon>
        <taxon>Cyanophyceae</taxon>
        <taxon>Nostocales</taxon>
        <taxon>Aphanizomenonaceae</taxon>
        <taxon>Okeanomitos</taxon>
    </lineage>
</organism>
<accession>A0ABZ2UQR5</accession>
<proteinExistence type="predicted"/>
<reference evidence="2 3" key="1">
    <citation type="submission" date="2024-04" db="EMBL/GenBank/DDBJ databases">
        <title>Okeanomitos corallinicola gen. &amp; sp. nov. (Nostocales, Cyanobacteria), a new toxic marine heterocyst-forming cyanobacterium from a coral reef.</title>
        <authorList>
            <person name="Li H."/>
            <person name="Li R."/>
            <person name="Kang J."/>
            <person name="Hii K.S."/>
            <person name="Mohamed H.F."/>
            <person name="Xu X."/>
            <person name="Luo Z."/>
        </authorList>
    </citation>
    <scope>NUCLEOTIDE SEQUENCE [LARGE SCALE GENOMIC DNA]</scope>
    <source>
        <strain evidence="2 3">TIOX110</strain>
    </source>
</reference>
<gene>
    <name evidence="2" type="ORF">WJM97_19125</name>
</gene>
<dbReference type="RefSeq" id="WP_353930374.1">
    <property type="nucleotide sequence ID" value="NZ_CP150886.1"/>
</dbReference>
<evidence type="ECO:0000313" key="2">
    <source>
        <dbReference type="EMBL" id="WZB87461.1"/>
    </source>
</evidence>
<protein>
    <submittedName>
        <fullName evidence="2">KGK domain-containing protein</fullName>
    </submittedName>
</protein>